<dbReference type="PANTHER" id="PTHR11712:SF336">
    <property type="entry name" value="3-OXOACYL-[ACYL-CARRIER-PROTEIN] SYNTHASE, MITOCHONDRIAL"/>
    <property type="match status" value="1"/>
</dbReference>
<dbReference type="InterPro" id="IPR014031">
    <property type="entry name" value="Ketoacyl_synth_C"/>
</dbReference>
<protein>
    <recommendedName>
        <fullName evidence="5">Ketosynthase family 3 (KS3) domain-containing protein</fullName>
    </recommendedName>
</protein>
<dbReference type="InterPro" id="IPR014030">
    <property type="entry name" value="Ketoacyl_synth_N"/>
</dbReference>
<dbReference type="UniPathway" id="UPA00094"/>
<dbReference type="InterPro" id="IPR018201">
    <property type="entry name" value="Ketoacyl_synth_AS"/>
</dbReference>
<evidence type="ECO:0000313" key="7">
    <source>
        <dbReference type="Proteomes" id="UP000284168"/>
    </source>
</evidence>
<dbReference type="GO" id="GO:0004315">
    <property type="term" value="F:3-oxoacyl-[acyl-carrier-protein] synthase activity"/>
    <property type="evidence" value="ECO:0007669"/>
    <property type="project" value="InterPro"/>
</dbReference>
<dbReference type="InterPro" id="IPR000794">
    <property type="entry name" value="Beta-ketoacyl_synthase"/>
</dbReference>
<comment type="caution">
    <text evidence="6">The sequence shown here is derived from an EMBL/GenBank/DDBJ whole genome shotgun (WGS) entry which is preliminary data.</text>
</comment>
<proteinExistence type="inferred from homology"/>
<dbReference type="PROSITE" id="PS52004">
    <property type="entry name" value="KS3_2"/>
    <property type="match status" value="1"/>
</dbReference>
<dbReference type="Proteomes" id="UP000284168">
    <property type="component" value="Unassembled WGS sequence"/>
</dbReference>
<dbReference type="PANTHER" id="PTHR11712">
    <property type="entry name" value="POLYKETIDE SYNTHASE-RELATED"/>
    <property type="match status" value="1"/>
</dbReference>
<evidence type="ECO:0000256" key="4">
    <source>
        <dbReference type="RuleBase" id="RU003694"/>
    </source>
</evidence>
<dbReference type="GO" id="GO:0006633">
    <property type="term" value="P:fatty acid biosynthetic process"/>
    <property type="evidence" value="ECO:0007669"/>
    <property type="project" value="UniProtKB-UniPathway"/>
</dbReference>
<reference evidence="6 7" key="1">
    <citation type="submission" date="2016-10" db="EMBL/GenBank/DDBJ databases">
        <title>Comparative genome analysis of multiple Pseudomonas spp. focuses on biocontrol and plant growth promoting traits.</title>
        <authorList>
            <person name="Tao X.-Y."/>
            <person name="Taylor C.G."/>
        </authorList>
    </citation>
    <scope>NUCLEOTIDE SEQUENCE [LARGE SCALE GENOMIC DNA]</scope>
    <source>
        <strain evidence="6 7">48C10</strain>
    </source>
</reference>
<dbReference type="PROSITE" id="PS00606">
    <property type="entry name" value="KS3_1"/>
    <property type="match status" value="1"/>
</dbReference>
<dbReference type="EMBL" id="MOBN01000036">
    <property type="protein sequence ID" value="RON25259.1"/>
    <property type="molecule type" value="Genomic_DNA"/>
</dbReference>
<name>A0A423III8_9PSED</name>
<dbReference type="SUPFAM" id="SSF53901">
    <property type="entry name" value="Thiolase-like"/>
    <property type="match status" value="2"/>
</dbReference>
<evidence type="ECO:0000256" key="1">
    <source>
        <dbReference type="ARBA" id="ARBA00005194"/>
    </source>
</evidence>
<evidence type="ECO:0000313" key="6">
    <source>
        <dbReference type="EMBL" id="RON25259.1"/>
    </source>
</evidence>
<keyword evidence="3 4" id="KW-0808">Transferase</keyword>
<dbReference type="SMART" id="SM00825">
    <property type="entry name" value="PKS_KS"/>
    <property type="match status" value="1"/>
</dbReference>
<sequence>MKSSDKGRRVVVTGLGPVSPIGVGKAAFFHALKTGVNGTGLLSKVNTDRFERKYGCEVKSTVSTLIPDFSSFVRSGTPSHFALAATGLALADAGIKRSAISGKRVNCYFGTTYGESNLIDNMVTAMAESRPGLQASVQHTFASEISRDVLRSIGSTGEAVTIGNACSASNTALIFGYEAIKAGDCELAICGGSDAVYKATFATFHRLGSMTDKNCTPFNSGRKGVLTAEGGSALVLEDYDQAMRRGAHIYAEVLGFSMNCDADHMVRLNHHSVGDCMKSALENASVTPGAVGYICAHGTGTVANDSNEYKAIEAVFGHSPPPVSSIKSMMGHSMGAAAGFGAIACMLALSEGLPPTINVSEQDPEIPIDVVAEGFRVGKVDVVVNNAFAFGGNNSILVFGNLK</sequence>
<dbReference type="InterPro" id="IPR020841">
    <property type="entry name" value="PKS_Beta-ketoAc_synthase_dom"/>
</dbReference>
<feature type="domain" description="Ketosynthase family 3 (KS3)" evidence="5">
    <location>
        <begin position="7"/>
        <end position="401"/>
    </location>
</feature>
<dbReference type="InterPro" id="IPR016039">
    <property type="entry name" value="Thiolase-like"/>
</dbReference>
<gene>
    <name evidence="6" type="ORF">BK663_20070</name>
</gene>
<dbReference type="Pfam" id="PF00109">
    <property type="entry name" value="ketoacyl-synt"/>
    <property type="match status" value="1"/>
</dbReference>
<dbReference type="CDD" id="cd00834">
    <property type="entry name" value="KAS_I_II"/>
    <property type="match status" value="1"/>
</dbReference>
<evidence type="ECO:0000259" key="5">
    <source>
        <dbReference type="PROSITE" id="PS52004"/>
    </source>
</evidence>
<dbReference type="AlphaFoldDB" id="A0A423III8"/>
<dbReference type="GO" id="GO:0005829">
    <property type="term" value="C:cytosol"/>
    <property type="evidence" value="ECO:0007669"/>
    <property type="project" value="TreeGrafter"/>
</dbReference>
<dbReference type="RefSeq" id="WP_123721765.1">
    <property type="nucleotide sequence ID" value="NZ_MOBN01000036.1"/>
</dbReference>
<dbReference type="Pfam" id="PF02801">
    <property type="entry name" value="Ketoacyl-synt_C"/>
    <property type="match status" value="1"/>
</dbReference>
<dbReference type="Gene3D" id="3.40.47.10">
    <property type="match status" value="1"/>
</dbReference>
<evidence type="ECO:0000256" key="2">
    <source>
        <dbReference type="ARBA" id="ARBA00008467"/>
    </source>
</evidence>
<accession>A0A423III8</accession>
<organism evidence="6 7">
    <name type="scientific">Pseudomonas lini</name>
    <dbReference type="NCBI Taxonomy" id="163011"/>
    <lineage>
        <taxon>Bacteria</taxon>
        <taxon>Pseudomonadati</taxon>
        <taxon>Pseudomonadota</taxon>
        <taxon>Gammaproteobacteria</taxon>
        <taxon>Pseudomonadales</taxon>
        <taxon>Pseudomonadaceae</taxon>
        <taxon>Pseudomonas</taxon>
    </lineage>
</organism>
<evidence type="ECO:0000256" key="3">
    <source>
        <dbReference type="ARBA" id="ARBA00022679"/>
    </source>
</evidence>
<comment type="pathway">
    <text evidence="1">Lipid metabolism; fatty acid biosynthesis.</text>
</comment>
<comment type="similarity">
    <text evidence="2 4">Belongs to the thiolase-like superfamily. Beta-ketoacyl-ACP synthases family.</text>
</comment>